<evidence type="ECO:0000313" key="3">
    <source>
        <dbReference type="EMBL" id="EON97123.1"/>
    </source>
</evidence>
<dbReference type="InterPro" id="IPR013154">
    <property type="entry name" value="ADH-like_N"/>
</dbReference>
<dbReference type="Pfam" id="PF08240">
    <property type="entry name" value="ADH_N"/>
    <property type="match status" value="1"/>
</dbReference>
<evidence type="ECO:0000259" key="2">
    <source>
        <dbReference type="SMART" id="SM00829"/>
    </source>
</evidence>
<dbReference type="OrthoDB" id="3509362at2759"/>
<dbReference type="Proteomes" id="UP000014074">
    <property type="component" value="Unassembled WGS sequence"/>
</dbReference>
<dbReference type="InterPro" id="IPR036291">
    <property type="entry name" value="NAD(P)-bd_dom_sf"/>
</dbReference>
<feature type="compositionally biased region" description="Low complexity" evidence="1">
    <location>
        <begin position="15"/>
        <end position="31"/>
    </location>
</feature>
<feature type="region of interest" description="Disordered" evidence="1">
    <location>
        <begin position="1"/>
        <end position="183"/>
    </location>
</feature>
<dbReference type="eggNOG" id="KOG1198">
    <property type="taxonomic scope" value="Eukaryota"/>
</dbReference>
<dbReference type="EMBL" id="KB933286">
    <property type="protein sequence ID" value="EON97123.1"/>
    <property type="molecule type" value="Genomic_DNA"/>
</dbReference>
<name>R8BCU3_PHAM7</name>
<feature type="compositionally biased region" description="Gly residues" evidence="1">
    <location>
        <begin position="139"/>
        <end position="150"/>
    </location>
</feature>
<feature type="domain" description="Enoyl reductase (ER)" evidence="2">
    <location>
        <begin position="254"/>
        <end position="591"/>
    </location>
</feature>
<evidence type="ECO:0000256" key="1">
    <source>
        <dbReference type="SAM" id="MobiDB-lite"/>
    </source>
</evidence>
<evidence type="ECO:0000313" key="4">
    <source>
        <dbReference type="Proteomes" id="UP000014074"/>
    </source>
</evidence>
<dbReference type="SUPFAM" id="SSF50129">
    <property type="entry name" value="GroES-like"/>
    <property type="match status" value="1"/>
</dbReference>
<proteinExistence type="predicted"/>
<dbReference type="RefSeq" id="XP_007918071.1">
    <property type="nucleotide sequence ID" value="XM_007919880.1"/>
</dbReference>
<dbReference type="KEGG" id="tmn:UCRPA7_7348"/>
<protein>
    <submittedName>
        <fullName evidence="3">Putative alcohol zinc-containing protein</fullName>
    </submittedName>
</protein>
<dbReference type="SUPFAM" id="SSF51735">
    <property type="entry name" value="NAD(P)-binding Rossmann-fold domains"/>
    <property type="match status" value="1"/>
</dbReference>
<gene>
    <name evidence="3" type="ORF">UCRPA7_7348</name>
</gene>
<dbReference type="GO" id="GO:0016491">
    <property type="term" value="F:oxidoreductase activity"/>
    <property type="evidence" value="ECO:0007669"/>
    <property type="project" value="InterPro"/>
</dbReference>
<dbReference type="SMART" id="SM00829">
    <property type="entry name" value="PKS_ER"/>
    <property type="match status" value="1"/>
</dbReference>
<accession>R8BCU3</accession>
<dbReference type="InterPro" id="IPR013149">
    <property type="entry name" value="ADH-like_C"/>
</dbReference>
<organism evidence="3 4">
    <name type="scientific">Phaeoacremonium minimum (strain UCR-PA7)</name>
    <name type="common">Esca disease fungus</name>
    <name type="synonym">Togninia minima</name>
    <dbReference type="NCBI Taxonomy" id="1286976"/>
    <lineage>
        <taxon>Eukaryota</taxon>
        <taxon>Fungi</taxon>
        <taxon>Dikarya</taxon>
        <taxon>Ascomycota</taxon>
        <taxon>Pezizomycotina</taxon>
        <taxon>Sordariomycetes</taxon>
        <taxon>Sordariomycetidae</taxon>
        <taxon>Togniniales</taxon>
        <taxon>Togniniaceae</taxon>
        <taxon>Phaeoacremonium</taxon>
    </lineage>
</organism>
<dbReference type="AlphaFoldDB" id="R8BCU3"/>
<feature type="compositionally biased region" description="Low complexity" evidence="1">
    <location>
        <begin position="113"/>
        <end position="123"/>
    </location>
</feature>
<keyword evidence="4" id="KW-1185">Reference proteome</keyword>
<feature type="compositionally biased region" description="Pro residues" evidence="1">
    <location>
        <begin position="79"/>
        <end position="112"/>
    </location>
</feature>
<reference evidence="4" key="1">
    <citation type="journal article" date="2013" name="Genome Announc.">
        <title>Draft genome sequence of the ascomycete Phaeoacremonium aleophilum strain UCR-PA7, a causal agent of the esca disease complex in grapevines.</title>
        <authorList>
            <person name="Blanco-Ulate B."/>
            <person name="Rolshausen P."/>
            <person name="Cantu D."/>
        </authorList>
    </citation>
    <scope>NUCLEOTIDE SEQUENCE [LARGE SCALE GENOMIC DNA]</scope>
    <source>
        <strain evidence="4">UCR-PA7</strain>
    </source>
</reference>
<dbReference type="CDD" id="cd08276">
    <property type="entry name" value="MDR7"/>
    <property type="match status" value="1"/>
</dbReference>
<dbReference type="PANTHER" id="PTHR45033">
    <property type="match status" value="1"/>
</dbReference>
<sequence>MSANDYYAGAGGGYQQQQQGYGQQYGQQQGYQGQGQGQGPPPGAYPSQGGYPPQSHSPYNQGPGYNAPPPQQQGGYYGSPPPQQQYGSPPPPQGYGQPPPQHGYGSPPPPPHQGYGQPYGQPPHDNRGSSPYPPQQQYGGHGQPGGGYPPHGGHSPQPPQGYNAGQYPPGPGGAQQDERGLGATLLGGGAAGWAAHAAGGGALGTVGGAIAGAIGANMLENKFEKKHKKYKGHKKEKHHKRRGKVKRWQTLQDGLDKLFMTSAPMPTAGKDEVLIEIQTVSLNYRDTEVAMGLYNHHKAIATGSPDPVVPCSDMCGIVTAVGEGSKWKVGDRVMAIFNLTHFTGQVKPHHQTQGLGLPLDGVLQTHAVLPSQALVKVPDYLTDEEASCLPIAGVTAWMAINGMRPMGQPGGQGEVILIQGTGGVSIAGLQIAKASGATAIITSSSDEKLERAKALGADHGINYRTTPAWADEVMKVTHDEGADIIFENGGAKTIRQSFDAIAYGGLINCIGYVSGKIDDPEDRTNVNVLCLRRTVTLKGILNGPKDRFEEMVDFYTKHQIKPVVDKVFSFEQSKEAMKYLYSGSHFGKVVIKVK</sequence>
<feature type="compositionally biased region" description="Low complexity" evidence="1">
    <location>
        <begin position="45"/>
        <end position="65"/>
    </location>
</feature>
<dbReference type="InterPro" id="IPR052711">
    <property type="entry name" value="Zinc_ADH-like"/>
</dbReference>
<dbReference type="InterPro" id="IPR011032">
    <property type="entry name" value="GroES-like_sf"/>
</dbReference>
<dbReference type="HOGENOM" id="CLU_459411_0_0_1"/>
<dbReference type="PANTHER" id="PTHR45033:SF1">
    <property type="entry name" value="OXIDOREDUCTASE (EUROFUNG)"/>
    <property type="match status" value="1"/>
</dbReference>
<dbReference type="Gene3D" id="3.90.180.10">
    <property type="entry name" value="Medium-chain alcohol dehydrogenases, catalytic domain"/>
    <property type="match status" value="1"/>
</dbReference>
<dbReference type="GeneID" id="19328098"/>
<dbReference type="Pfam" id="PF00107">
    <property type="entry name" value="ADH_zinc_N"/>
    <property type="match status" value="1"/>
</dbReference>
<dbReference type="InterPro" id="IPR020843">
    <property type="entry name" value="ER"/>
</dbReference>
<feature type="compositionally biased region" description="Low complexity" evidence="1">
    <location>
        <begin position="151"/>
        <end position="167"/>
    </location>
</feature>
<dbReference type="Gene3D" id="3.40.50.720">
    <property type="entry name" value="NAD(P)-binding Rossmann-like Domain"/>
    <property type="match status" value="1"/>
</dbReference>